<dbReference type="PANTHER" id="PTHR34853">
    <property type="match status" value="1"/>
</dbReference>
<evidence type="ECO:0000256" key="1">
    <source>
        <dbReference type="SAM" id="SignalP"/>
    </source>
</evidence>
<keyword evidence="1" id="KW-0732">Signal</keyword>
<evidence type="ECO:0000313" key="3">
    <source>
        <dbReference type="Proteomes" id="UP001139157"/>
    </source>
</evidence>
<feature type="signal peptide" evidence="1">
    <location>
        <begin position="1"/>
        <end position="27"/>
    </location>
</feature>
<dbReference type="PANTHER" id="PTHR34853:SF1">
    <property type="entry name" value="LIPASE 5"/>
    <property type="match status" value="1"/>
</dbReference>
<dbReference type="SUPFAM" id="SSF53474">
    <property type="entry name" value="alpha/beta-Hydrolases"/>
    <property type="match status" value="1"/>
</dbReference>
<proteinExistence type="predicted"/>
<comment type="caution">
    <text evidence="2">The sequence shown here is derived from an EMBL/GenBank/DDBJ whole genome shotgun (WGS) entry which is preliminary data.</text>
</comment>
<dbReference type="InterPro" id="IPR029058">
    <property type="entry name" value="AB_hydrolase_fold"/>
</dbReference>
<dbReference type="PIRSF" id="PIRSF029171">
    <property type="entry name" value="Esterase_LipA"/>
    <property type="match status" value="1"/>
</dbReference>
<dbReference type="InterPro" id="IPR005152">
    <property type="entry name" value="Lipase_secreted"/>
</dbReference>
<dbReference type="Gene3D" id="3.40.50.1820">
    <property type="entry name" value="alpha/beta hydrolase"/>
    <property type="match status" value="1"/>
</dbReference>
<feature type="chain" id="PRO_5040840102" evidence="1">
    <location>
        <begin position="28"/>
        <end position="417"/>
    </location>
</feature>
<sequence>MRASQVTFRRPLGLLAAAVAIAGSLHAISSVDASAQPPLPVDDPFYAQPDSLAGRAMGEVIDSRPVTLPDFPSSVAFSAWQLKYVSQDTKGKPWTTMAIVLRPERRVEPPVLISDQAWINSLNSRCNPSYLMRLNANRQGTIRLEEQNIAAELERGWTVVVPDFLGPEPQFTAGYVEGRNTLDGIRAAENFAPAGLLGTATPVLLYGYSGGSRGTEFAAELAPTYAPELNIRAVAAGGLPTDLAGTARLVNGGFFSSLTMVAALGIDRAYPELNIRSFVRDPALIEEITGSCYVDLGQKYAFTRLQDYTVNGVWPLDTPAIAAVVESLRAGRYGTPAAPLYLVSAVIDEIATVPDTDRLVADYCARGVDITYTKFPVAEHVSAEFESFSGSLDWLAQRLSGAATTSTCGAPGNVRMG</sequence>
<accession>A0A9X2EAR8</accession>
<dbReference type="Proteomes" id="UP001139157">
    <property type="component" value="Unassembled WGS sequence"/>
</dbReference>
<organism evidence="2 3">
    <name type="scientific">Nocardia pulmonis</name>
    <dbReference type="NCBI Taxonomy" id="2951408"/>
    <lineage>
        <taxon>Bacteria</taxon>
        <taxon>Bacillati</taxon>
        <taxon>Actinomycetota</taxon>
        <taxon>Actinomycetes</taxon>
        <taxon>Mycobacteriales</taxon>
        <taxon>Nocardiaceae</taxon>
        <taxon>Nocardia</taxon>
    </lineage>
</organism>
<dbReference type="GO" id="GO:0004806">
    <property type="term" value="F:triacylglycerol lipase activity"/>
    <property type="evidence" value="ECO:0007669"/>
    <property type="project" value="InterPro"/>
</dbReference>
<keyword evidence="3" id="KW-1185">Reference proteome</keyword>
<reference evidence="2" key="1">
    <citation type="submission" date="2022-06" db="EMBL/GenBank/DDBJ databases">
        <title>Novel species in genus nocardia.</title>
        <authorList>
            <person name="Li F."/>
        </authorList>
    </citation>
    <scope>NUCLEOTIDE SEQUENCE</scope>
    <source>
        <strain evidence="2">CDC141</strain>
    </source>
</reference>
<dbReference type="GO" id="GO:0016042">
    <property type="term" value="P:lipid catabolic process"/>
    <property type="evidence" value="ECO:0007669"/>
    <property type="project" value="InterPro"/>
</dbReference>
<name>A0A9X2EAR8_9NOCA</name>
<dbReference type="RefSeq" id="WP_251914175.1">
    <property type="nucleotide sequence ID" value="NZ_JAMRXG010000008.1"/>
</dbReference>
<dbReference type="Pfam" id="PF03583">
    <property type="entry name" value="LIP"/>
    <property type="match status" value="1"/>
</dbReference>
<evidence type="ECO:0000313" key="2">
    <source>
        <dbReference type="EMBL" id="MCM6775938.1"/>
    </source>
</evidence>
<protein>
    <submittedName>
        <fullName evidence="2">Lipase family protein</fullName>
    </submittedName>
</protein>
<gene>
    <name evidence="2" type="ORF">NDR86_20880</name>
</gene>
<dbReference type="AlphaFoldDB" id="A0A9X2EAR8"/>
<dbReference type="EMBL" id="JAMRXG010000008">
    <property type="protein sequence ID" value="MCM6775938.1"/>
    <property type="molecule type" value="Genomic_DNA"/>
</dbReference>
<dbReference type="Gene3D" id="1.10.260.130">
    <property type="match status" value="1"/>
</dbReference>